<protein>
    <submittedName>
        <fullName evidence="1">Uncharacterized protein</fullName>
    </submittedName>
</protein>
<sequence length="132" mass="14838">MKNFFSVSRYLFLLVKVHPTIPPSLELIASSPAVDGQGLYCQASEAKSQASLTGSREGRVERWPSSLLWCTASNGMSTDLCESSVERRALLEISRHTLTKPLPRQQNNALRIRHLRYVSEEIRGIGLLRLKD</sequence>
<dbReference type="EMBL" id="JACEEZ010011462">
    <property type="protein sequence ID" value="KAG0721261.1"/>
    <property type="molecule type" value="Genomic_DNA"/>
</dbReference>
<comment type="caution">
    <text evidence="1">The sequence shown here is derived from an EMBL/GenBank/DDBJ whole genome shotgun (WGS) entry which is preliminary data.</text>
</comment>
<proteinExistence type="predicted"/>
<dbReference type="Proteomes" id="UP000770661">
    <property type="component" value="Unassembled WGS sequence"/>
</dbReference>
<reference evidence="1" key="1">
    <citation type="submission" date="2020-07" db="EMBL/GenBank/DDBJ databases">
        <title>The High-quality genome of the commercially important snow crab, Chionoecetes opilio.</title>
        <authorList>
            <person name="Jeong J.-H."/>
            <person name="Ryu S."/>
        </authorList>
    </citation>
    <scope>NUCLEOTIDE SEQUENCE</scope>
    <source>
        <strain evidence="1">MADBK_172401_WGS</strain>
        <tissue evidence="1">Digestive gland</tissue>
    </source>
</reference>
<gene>
    <name evidence="1" type="ORF">GWK47_046810</name>
</gene>
<name>A0A8J5CUQ3_CHIOP</name>
<dbReference type="AlphaFoldDB" id="A0A8J5CUQ3"/>
<evidence type="ECO:0000313" key="1">
    <source>
        <dbReference type="EMBL" id="KAG0721261.1"/>
    </source>
</evidence>
<accession>A0A8J5CUQ3</accession>
<evidence type="ECO:0000313" key="2">
    <source>
        <dbReference type="Proteomes" id="UP000770661"/>
    </source>
</evidence>
<organism evidence="1 2">
    <name type="scientific">Chionoecetes opilio</name>
    <name type="common">Atlantic snow crab</name>
    <name type="synonym">Cancer opilio</name>
    <dbReference type="NCBI Taxonomy" id="41210"/>
    <lineage>
        <taxon>Eukaryota</taxon>
        <taxon>Metazoa</taxon>
        <taxon>Ecdysozoa</taxon>
        <taxon>Arthropoda</taxon>
        <taxon>Crustacea</taxon>
        <taxon>Multicrustacea</taxon>
        <taxon>Malacostraca</taxon>
        <taxon>Eumalacostraca</taxon>
        <taxon>Eucarida</taxon>
        <taxon>Decapoda</taxon>
        <taxon>Pleocyemata</taxon>
        <taxon>Brachyura</taxon>
        <taxon>Eubrachyura</taxon>
        <taxon>Majoidea</taxon>
        <taxon>Majidae</taxon>
        <taxon>Chionoecetes</taxon>
    </lineage>
</organism>
<keyword evidence="2" id="KW-1185">Reference proteome</keyword>